<comment type="caution">
    <text evidence="5">The sequence shown here is derived from an EMBL/GenBank/DDBJ whole genome shotgun (WGS) entry which is preliminary data.</text>
</comment>
<accession>A0A7W9FEQ4</accession>
<dbReference type="InterPro" id="IPR000524">
    <property type="entry name" value="Tscrpt_reg_HTH_GntR"/>
</dbReference>
<dbReference type="PANTHER" id="PTHR43537">
    <property type="entry name" value="TRANSCRIPTIONAL REGULATOR, GNTR FAMILY"/>
    <property type="match status" value="1"/>
</dbReference>
<name>A0A7W9FEQ4_9CAUL</name>
<dbReference type="InterPro" id="IPR036388">
    <property type="entry name" value="WH-like_DNA-bd_sf"/>
</dbReference>
<evidence type="ECO:0000313" key="6">
    <source>
        <dbReference type="Proteomes" id="UP000545037"/>
    </source>
</evidence>
<organism evidence="5 6">
    <name type="scientific">Brevundimonas variabilis</name>
    <dbReference type="NCBI Taxonomy" id="74312"/>
    <lineage>
        <taxon>Bacteria</taxon>
        <taxon>Pseudomonadati</taxon>
        <taxon>Pseudomonadota</taxon>
        <taxon>Alphaproteobacteria</taxon>
        <taxon>Caulobacterales</taxon>
        <taxon>Caulobacteraceae</taxon>
        <taxon>Brevundimonas</taxon>
    </lineage>
</organism>
<feature type="domain" description="HTH gntR-type" evidence="4">
    <location>
        <begin position="1"/>
        <end position="67"/>
    </location>
</feature>
<evidence type="ECO:0000313" key="5">
    <source>
        <dbReference type="EMBL" id="MBB5746592.1"/>
    </source>
</evidence>
<keyword evidence="6" id="KW-1185">Reference proteome</keyword>
<keyword evidence="2 5" id="KW-0238">DNA-binding</keyword>
<reference evidence="5 6" key="1">
    <citation type="submission" date="2020-08" db="EMBL/GenBank/DDBJ databases">
        <title>Genomic Encyclopedia of Type Strains, Phase IV (KMG-IV): sequencing the most valuable type-strain genomes for metagenomic binning, comparative biology and taxonomic classification.</title>
        <authorList>
            <person name="Goeker M."/>
        </authorList>
    </citation>
    <scope>NUCLEOTIDE SEQUENCE [LARGE SCALE GENOMIC DNA]</scope>
    <source>
        <strain evidence="5 6">DSM 4737</strain>
    </source>
</reference>
<dbReference type="Gene3D" id="1.10.10.10">
    <property type="entry name" value="Winged helix-like DNA-binding domain superfamily/Winged helix DNA-binding domain"/>
    <property type="match status" value="1"/>
</dbReference>
<evidence type="ECO:0000259" key="4">
    <source>
        <dbReference type="PROSITE" id="PS50949"/>
    </source>
</evidence>
<evidence type="ECO:0000256" key="3">
    <source>
        <dbReference type="ARBA" id="ARBA00023163"/>
    </source>
</evidence>
<dbReference type="Proteomes" id="UP000545037">
    <property type="component" value="Unassembled WGS sequence"/>
</dbReference>
<dbReference type="InterPro" id="IPR036390">
    <property type="entry name" value="WH_DNA-bd_sf"/>
</dbReference>
<keyword evidence="1" id="KW-0805">Transcription regulation</keyword>
<dbReference type="AlphaFoldDB" id="A0A7W9FEQ4"/>
<protein>
    <submittedName>
        <fullName evidence="5">DNA-binding GntR family transcriptional regulator</fullName>
    </submittedName>
</protein>
<dbReference type="GO" id="GO:0003677">
    <property type="term" value="F:DNA binding"/>
    <property type="evidence" value="ECO:0007669"/>
    <property type="project" value="UniProtKB-KW"/>
</dbReference>
<dbReference type="EMBL" id="JACHOR010000003">
    <property type="protein sequence ID" value="MBB5746592.1"/>
    <property type="molecule type" value="Genomic_DNA"/>
</dbReference>
<evidence type="ECO:0000256" key="1">
    <source>
        <dbReference type="ARBA" id="ARBA00023015"/>
    </source>
</evidence>
<gene>
    <name evidence="5" type="ORF">GGR13_002196</name>
</gene>
<dbReference type="PANTHER" id="PTHR43537:SF24">
    <property type="entry name" value="GLUCONATE OPERON TRANSCRIPTIONAL REPRESSOR"/>
    <property type="match status" value="1"/>
</dbReference>
<dbReference type="SUPFAM" id="SSF46785">
    <property type="entry name" value="Winged helix' DNA-binding domain"/>
    <property type="match status" value="1"/>
</dbReference>
<proteinExistence type="predicted"/>
<dbReference type="Pfam" id="PF00392">
    <property type="entry name" value="GntR"/>
    <property type="match status" value="1"/>
</dbReference>
<keyword evidence="3" id="KW-0804">Transcription</keyword>
<dbReference type="GO" id="GO:0003700">
    <property type="term" value="F:DNA-binding transcription factor activity"/>
    <property type="evidence" value="ECO:0007669"/>
    <property type="project" value="InterPro"/>
</dbReference>
<dbReference type="RefSeq" id="WP_183213541.1">
    <property type="nucleotide sequence ID" value="NZ_JACHOR010000003.1"/>
</dbReference>
<sequence length="144" mass="15395">MAGDAIADLFVDRILEGLNAPGSRLTEREIASVAGCTHARAREALHHLEKAGAVRMFRHRGAVVLSAEDAPPQEIEAVWARLLSLLETLAGERLSASNSDLDARARFAAETAQLDRLGALAGDLKLTVLLKRLALHRAIVSVSA</sequence>
<dbReference type="SMART" id="SM00345">
    <property type="entry name" value="HTH_GNTR"/>
    <property type="match status" value="1"/>
</dbReference>
<evidence type="ECO:0000256" key="2">
    <source>
        <dbReference type="ARBA" id="ARBA00023125"/>
    </source>
</evidence>
<dbReference type="PROSITE" id="PS50949">
    <property type="entry name" value="HTH_GNTR"/>
    <property type="match status" value="1"/>
</dbReference>